<evidence type="ECO:0000313" key="2">
    <source>
        <dbReference type="Proteomes" id="UP000325579"/>
    </source>
</evidence>
<dbReference type="RefSeq" id="XP_031944121.1">
    <property type="nucleotide sequence ID" value="XM_032086563.1"/>
</dbReference>
<sequence>MPFYASLDATYERGFGHENNYIFALQQYKVESTKSALSAAERGEYSIISLDGHGLGGLCGNGIRDEFLVELDQNDQDQEPTVEDTAKFVELGVKSQLERENRWLKRLQDMKNAGILTLLGRRWSERRQFEFLTNLRELDEGAYQGMFELLKQVVELAHLNSGSITWTALLVPRE</sequence>
<organism evidence="1 2">
    <name type="scientific">Aspergillus pseudonomiae</name>
    <dbReference type="NCBI Taxonomy" id="1506151"/>
    <lineage>
        <taxon>Eukaryota</taxon>
        <taxon>Fungi</taxon>
        <taxon>Dikarya</taxon>
        <taxon>Ascomycota</taxon>
        <taxon>Pezizomycotina</taxon>
        <taxon>Eurotiomycetes</taxon>
        <taxon>Eurotiomycetidae</taxon>
        <taxon>Eurotiales</taxon>
        <taxon>Aspergillaceae</taxon>
        <taxon>Aspergillus</taxon>
        <taxon>Aspergillus subgen. Circumdati</taxon>
    </lineage>
</organism>
<evidence type="ECO:0000313" key="1">
    <source>
        <dbReference type="EMBL" id="KAE8406802.1"/>
    </source>
</evidence>
<dbReference type="Proteomes" id="UP000325579">
    <property type="component" value="Unassembled WGS sequence"/>
</dbReference>
<reference evidence="1 2" key="1">
    <citation type="submission" date="2019-04" db="EMBL/GenBank/DDBJ databases">
        <authorList>
            <consortium name="DOE Joint Genome Institute"/>
            <person name="Mondo S."/>
            <person name="Kjaerbolling I."/>
            <person name="Vesth T."/>
            <person name="Frisvad J.C."/>
            <person name="Nybo J.L."/>
            <person name="Theobald S."/>
            <person name="Kildgaard S."/>
            <person name="Isbrandt T."/>
            <person name="Kuo A."/>
            <person name="Sato A."/>
            <person name="Lyhne E.K."/>
            <person name="Kogle M.E."/>
            <person name="Wiebenga A."/>
            <person name="Kun R.S."/>
            <person name="Lubbers R.J."/>
            <person name="Makela M.R."/>
            <person name="Barry K."/>
            <person name="Chovatia M."/>
            <person name="Clum A."/>
            <person name="Daum C."/>
            <person name="Haridas S."/>
            <person name="He G."/>
            <person name="LaButti K."/>
            <person name="Lipzen A."/>
            <person name="Riley R."/>
            <person name="Salamov A."/>
            <person name="Simmons B.A."/>
            <person name="Magnuson J.K."/>
            <person name="Henrissat B."/>
            <person name="Mortensen U.H."/>
            <person name="Larsen T.O."/>
            <person name="Devries R.P."/>
            <person name="Grigoriev I.V."/>
            <person name="Machida M."/>
            <person name="Baker S.E."/>
            <person name="Andersen M.R."/>
            <person name="Cantor M.N."/>
            <person name="Hua S.X."/>
        </authorList>
    </citation>
    <scope>NUCLEOTIDE SEQUENCE [LARGE SCALE GENOMIC DNA]</scope>
    <source>
        <strain evidence="1 2">CBS 119388</strain>
    </source>
</reference>
<dbReference type="AlphaFoldDB" id="A0A5N7DK45"/>
<proteinExistence type="predicted"/>
<keyword evidence="2" id="KW-1185">Reference proteome</keyword>
<dbReference type="GeneID" id="43671254"/>
<protein>
    <submittedName>
        <fullName evidence="1">Uncharacterized protein</fullName>
    </submittedName>
</protein>
<gene>
    <name evidence="1" type="ORF">BDV37DRAFT_280412</name>
</gene>
<dbReference type="EMBL" id="ML736751">
    <property type="protein sequence ID" value="KAE8406802.1"/>
    <property type="molecule type" value="Genomic_DNA"/>
</dbReference>
<accession>A0A5N7DK45</accession>
<name>A0A5N7DK45_9EURO</name>